<dbReference type="NCBIfam" id="NF011703">
    <property type="entry name" value="PRK15123.1"/>
    <property type="match status" value="1"/>
</dbReference>
<name>A0A645BLT8_9ZZZZ</name>
<comment type="caution">
    <text evidence="1">The sequence shown here is derived from an EMBL/GenBank/DDBJ whole genome shotgun (WGS) entry which is preliminary data.</text>
</comment>
<dbReference type="SUPFAM" id="SSF56112">
    <property type="entry name" value="Protein kinase-like (PK-like)"/>
    <property type="match status" value="1"/>
</dbReference>
<sequence>MTEQLYLDAFFQRLWQDREPFAEVERLTGELFRRVKSRRTLRIELEGRGFFLKHHLGVGWREILKNLLQGKLPVLGASNEFAALQLLHQIGVPTMTPAAYGERGGNPARRESFLITEELTNTISMEDLALEWARTPPSFRTRQAFLARLARSAQLLHDHGVNHRDFYLCHFLLDRATAGAAEPVLYLIDLHRAQIRKRIPFRYRVKDVAGLYFSSMDAPLTRRDCFRFMKLYRRTDLRRTLREDARFWQAVERTARKLYGKVHQHPAPEF</sequence>
<accession>A0A645BLT8</accession>
<dbReference type="AlphaFoldDB" id="A0A645BLT8"/>
<protein>
    <submittedName>
        <fullName evidence="1">Lipopolysaccharide core heptose(I) kinase RfaP</fullName>
        <ecNumber evidence="1">2.7.1.-</ecNumber>
    </submittedName>
</protein>
<gene>
    <name evidence="1" type="primary">rfaP</name>
    <name evidence="1" type="ORF">SDC9_113203</name>
</gene>
<reference evidence="1" key="1">
    <citation type="submission" date="2019-08" db="EMBL/GenBank/DDBJ databases">
        <authorList>
            <person name="Kucharzyk K."/>
            <person name="Murdoch R.W."/>
            <person name="Higgins S."/>
            <person name="Loffler F."/>
        </authorList>
    </citation>
    <scope>NUCLEOTIDE SEQUENCE</scope>
</reference>
<keyword evidence="1" id="KW-0418">Kinase</keyword>
<dbReference type="GO" id="GO:0016301">
    <property type="term" value="F:kinase activity"/>
    <property type="evidence" value="ECO:0007669"/>
    <property type="project" value="UniProtKB-KW"/>
</dbReference>
<keyword evidence="1" id="KW-0808">Transferase</keyword>
<proteinExistence type="predicted"/>
<dbReference type="InterPro" id="IPR017172">
    <property type="entry name" value="Lsacc_core_hep_kinase_RfaP"/>
</dbReference>
<dbReference type="Pfam" id="PF06293">
    <property type="entry name" value="Kdo"/>
    <property type="match status" value="1"/>
</dbReference>
<dbReference type="EMBL" id="VSSQ01020992">
    <property type="protein sequence ID" value="MPM66296.1"/>
    <property type="molecule type" value="Genomic_DNA"/>
</dbReference>
<dbReference type="GO" id="GO:0009103">
    <property type="term" value="P:lipopolysaccharide biosynthetic process"/>
    <property type="evidence" value="ECO:0007669"/>
    <property type="project" value="InterPro"/>
</dbReference>
<dbReference type="InterPro" id="IPR011009">
    <property type="entry name" value="Kinase-like_dom_sf"/>
</dbReference>
<dbReference type="EC" id="2.7.1.-" evidence="1"/>
<evidence type="ECO:0000313" key="1">
    <source>
        <dbReference type="EMBL" id="MPM66296.1"/>
    </source>
</evidence>
<organism evidence="1">
    <name type="scientific">bioreactor metagenome</name>
    <dbReference type="NCBI Taxonomy" id="1076179"/>
    <lineage>
        <taxon>unclassified sequences</taxon>
        <taxon>metagenomes</taxon>
        <taxon>ecological metagenomes</taxon>
    </lineage>
</organism>
<dbReference type="PIRSF" id="PIRSF037318">
    <property type="entry name" value="RfaP"/>
    <property type="match status" value="1"/>
</dbReference>